<dbReference type="PANTHER" id="PTHR42208:SF1">
    <property type="entry name" value="HEAVY METAL TRANSPORTER"/>
    <property type="match status" value="1"/>
</dbReference>
<name>A0A3P3XJ20_9SPIR</name>
<organism evidence="4">
    <name type="scientific">uncultured spirochete</name>
    <dbReference type="NCBI Taxonomy" id="156406"/>
    <lineage>
        <taxon>Bacteria</taxon>
        <taxon>Pseudomonadati</taxon>
        <taxon>Spirochaetota</taxon>
        <taxon>Spirochaetia</taxon>
        <taxon>Spirochaetales</taxon>
        <taxon>environmental samples</taxon>
    </lineage>
</organism>
<evidence type="ECO:0000313" key="4">
    <source>
        <dbReference type="EMBL" id="SLM13391.1"/>
    </source>
</evidence>
<feature type="transmembrane region" description="Helical" evidence="2">
    <location>
        <begin position="201"/>
        <end position="224"/>
    </location>
</feature>
<keyword evidence="2" id="KW-0812">Transmembrane</keyword>
<dbReference type="InterPro" id="IPR008972">
    <property type="entry name" value="Cupredoxin"/>
</dbReference>
<feature type="transmembrane region" description="Helical" evidence="2">
    <location>
        <begin position="279"/>
        <end position="307"/>
    </location>
</feature>
<accession>A0A3P3XJ20</accession>
<proteinExistence type="predicted"/>
<protein>
    <recommendedName>
        <fullName evidence="3">HMA domain-containing protein</fullName>
    </recommendedName>
</protein>
<keyword evidence="2" id="KW-0472">Membrane</keyword>
<gene>
    <name evidence="4" type="ORF">SPIROBIBN47_290048</name>
</gene>
<keyword evidence="2" id="KW-1133">Transmembrane helix</keyword>
<dbReference type="InterPro" id="IPR036163">
    <property type="entry name" value="HMA_dom_sf"/>
</dbReference>
<dbReference type="Gene3D" id="3.30.70.100">
    <property type="match status" value="1"/>
</dbReference>
<evidence type="ECO:0000256" key="2">
    <source>
        <dbReference type="SAM" id="Phobius"/>
    </source>
</evidence>
<keyword evidence="1" id="KW-0479">Metal-binding</keyword>
<feature type="transmembrane region" description="Helical" evidence="2">
    <location>
        <begin position="175"/>
        <end position="194"/>
    </location>
</feature>
<evidence type="ECO:0000256" key="1">
    <source>
        <dbReference type="ARBA" id="ARBA00022723"/>
    </source>
</evidence>
<dbReference type="AlphaFoldDB" id="A0A3P3XJ20"/>
<dbReference type="Pfam" id="PF00403">
    <property type="entry name" value="HMA"/>
    <property type="match status" value="1"/>
</dbReference>
<sequence>MGMKRAVLFVTDMICSACETRIARAVKAIDGVIAVRVTLKGGRVDIEYDDEKTTSEAIKAAIENAGYTVGKNKNAPTMIAIGIGFILVSLYIIANASGLFNAIPAIDSSLGYGMLFIVGILTSVHCVAMCGGIALSQSVAQLDGCQMRGDTSRVLLADEKYKNLIPGLLYNSGRVVSYTIVGGAVGALGSVFSFSPVAKGIIAAAAGFFMIFFGLKMLGILSALPRIPRVIPAPIQNVANRFSSALRNRGPFAVGLLNGLMPCGPLQTMQLYALGTGSILAGALSMFIFSIGTVPLMLVFSLAAAFIPKKFVPVMVKASAVLVIFLGLITFSRAASLAGIALSGFPPFGSGLVQLSNGLPEAQTVRQSENGTNGGFIKANLQGGVQTVLTDFGSSGYYLPFAVQAGIPVKWTIRVTADGLNGCNNPITIPSYGIRKTLEPGDNLIEFTPEKEGVIVYTCWMGMVSSRITVVKDLAQANSLPGSKGLTPSDLLANGLQQGSGGISGLSGCCTAQPPVNQP</sequence>
<dbReference type="PROSITE" id="PS50846">
    <property type="entry name" value="HMA_2"/>
    <property type="match status" value="1"/>
</dbReference>
<dbReference type="Pfam" id="PF13386">
    <property type="entry name" value="DsbD_2"/>
    <property type="match status" value="1"/>
</dbReference>
<dbReference type="EMBL" id="FWDM01000022">
    <property type="protein sequence ID" value="SLM13391.1"/>
    <property type="molecule type" value="Genomic_DNA"/>
</dbReference>
<dbReference type="PANTHER" id="PTHR42208">
    <property type="entry name" value="HEAVY METAL TRANSPORTER-RELATED"/>
    <property type="match status" value="1"/>
</dbReference>
<dbReference type="SUPFAM" id="SSF49503">
    <property type="entry name" value="Cupredoxins"/>
    <property type="match status" value="1"/>
</dbReference>
<feature type="transmembrane region" description="Helical" evidence="2">
    <location>
        <begin position="112"/>
        <end position="134"/>
    </location>
</feature>
<dbReference type="Gene3D" id="2.60.40.420">
    <property type="entry name" value="Cupredoxins - blue copper proteins"/>
    <property type="match status" value="1"/>
</dbReference>
<dbReference type="InterPro" id="IPR039447">
    <property type="entry name" value="UreH-like_TM_dom"/>
</dbReference>
<feature type="transmembrane region" description="Helical" evidence="2">
    <location>
        <begin position="78"/>
        <end position="100"/>
    </location>
</feature>
<feature type="domain" description="HMA" evidence="3">
    <location>
        <begin position="4"/>
        <end position="70"/>
    </location>
</feature>
<dbReference type="PROSITE" id="PS01047">
    <property type="entry name" value="HMA_1"/>
    <property type="match status" value="1"/>
</dbReference>
<dbReference type="InterPro" id="IPR006121">
    <property type="entry name" value="HMA_dom"/>
</dbReference>
<dbReference type="SUPFAM" id="SSF55008">
    <property type="entry name" value="HMA, heavy metal-associated domain"/>
    <property type="match status" value="1"/>
</dbReference>
<feature type="transmembrane region" description="Helical" evidence="2">
    <location>
        <begin position="319"/>
        <end position="345"/>
    </location>
</feature>
<dbReference type="GO" id="GO:0046872">
    <property type="term" value="F:metal ion binding"/>
    <property type="evidence" value="ECO:0007669"/>
    <property type="project" value="UniProtKB-KW"/>
</dbReference>
<reference evidence="4" key="1">
    <citation type="submission" date="2017-02" db="EMBL/GenBank/DDBJ databases">
        <authorList>
            <person name="Regsiter A."/>
            <person name="William W."/>
        </authorList>
    </citation>
    <scope>NUCLEOTIDE SEQUENCE</scope>
    <source>
        <strain evidence="4">Bib</strain>
    </source>
</reference>
<dbReference type="InterPro" id="IPR017969">
    <property type="entry name" value="Heavy-metal-associated_CS"/>
</dbReference>
<dbReference type="CDD" id="cd00371">
    <property type="entry name" value="HMA"/>
    <property type="match status" value="1"/>
</dbReference>
<evidence type="ECO:0000259" key="3">
    <source>
        <dbReference type="PROSITE" id="PS50846"/>
    </source>
</evidence>